<comment type="caution">
    <text evidence="1">The sequence shown here is derived from an EMBL/GenBank/DDBJ whole genome shotgun (WGS) entry which is preliminary data.</text>
</comment>
<protein>
    <submittedName>
        <fullName evidence="1">Uncharacterized protein</fullName>
    </submittedName>
</protein>
<name>A0A5N6PV01_9ASTR</name>
<reference evidence="1 2" key="1">
    <citation type="submission" date="2019-05" db="EMBL/GenBank/DDBJ databases">
        <title>Mikania micrantha, genome provides insights into the molecular mechanism of rapid growth.</title>
        <authorList>
            <person name="Liu B."/>
        </authorList>
    </citation>
    <scope>NUCLEOTIDE SEQUENCE [LARGE SCALE GENOMIC DNA]</scope>
    <source>
        <strain evidence="1">NLD-2019</strain>
        <tissue evidence="1">Leaf</tissue>
    </source>
</reference>
<dbReference type="EMBL" id="SZYD01000002">
    <property type="protein sequence ID" value="KAD7117355.1"/>
    <property type="molecule type" value="Genomic_DNA"/>
</dbReference>
<accession>A0A5N6PV01</accession>
<evidence type="ECO:0000313" key="2">
    <source>
        <dbReference type="Proteomes" id="UP000326396"/>
    </source>
</evidence>
<dbReference type="PANTHER" id="PTHR33647:SF5">
    <property type="entry name" value="OS01G0793900 PROTEIN"/>
    <property type="match status" value="1"/>
</dbReference>
<evidence type="ECO:0000313" key="1">
    <source>
        <dbReference type="EMBL" id="KAD7117355.1"/>
    </source>
</evidence>
<proteinExistence type="predicted"/>
<dbReference type="OrthoDB" id="1632419at2759"/>
<sequence>MGNCCLKGSRSSTMVWAESADENDHWVYYSDPNLQQKQSLLSYERSENRSDPSVHVNEISNNNNWKNREVKIMLSKKKLGELLGKMKMEDLHNIPVNQLLDRLIDSSDRFEVNFSDDDDHLQHQGAWRRPAADAVRKEDGGNCAVADYALRFYHVIKTLTMSHTHSQRFDKLIPVKA</sequence>
<keyword evidence="2" id="KW-1185">Reference proteome</keyword>
<gene>
    <name evidence="1" type="ORF">E3N88_04623</name>
</gene>
<dbReference type="AlphaFoldDB" id="A0A5N6PV01"/>
<organism evidence="1 2">
    <name type="scientific">Mikania micrantha</name>
    <name type="common">bitter vine</name>
    <dbReference type="NCBI Taxonomy" id="192012"/>
    <lineage>
        <taxon>Eukaryota</taxon>
        <taxon>Viridiplantae</taxon>
        <taxon>Streptophyta</taxon>
        <taxon>Embryophyta</taxon>
        <taxon>Tracheophyta</taxon>
        <taxon>Spermatophyta</taxon>
        <taxon>Magnoliopsida</taxon>
        <taxon>eudicotyledons</taxon>
        <taxon>Gunneridae</taxon>
        <taxon>Pentapetalae</taxon>
        <taxon>asterids</taxon>
        <taxon>campanulids</taxon>
        <taxon>Asterales</taxon>
        <taxon>Asteraceae</taxon>
        <taxon>Asteroideae</taxon>
        <taxon>Heliantheae alliance</taxon>
        <taxon>Eupatorieae</taxon>
        <taxon>Mikania</taxon>
    </lineage>
</organism>
<dbReference type="PANTHER" id="PTHR33647">
    <property type="entry name" value="OS01G0793900 PROTEIN"/>
    <property type="match status" value="1"/>
</dbReference>
<dbReference type="Proteomes" id="UP000326396">
    <property type="component" value="Linkage Group LG10"/>
</dbReference>